<dbReference type="PROSITE" id="PS50833">
    <property type="entry name" value="BRIX"/>
    <property type="match status" value="1"/>
</dbReference>
<dbReference type="Pfam" id="PF04427">
    <property type="entry name" value="Brix"/>
    <property type="match status" value="1"/>
</dbReference>
<comment type="caution">
    <text evidence="2">The sequence shown here is derived from an EMBL/GenBank/DDBJ whole genome shotgun (WGS) entry which is preliminary data.</text>
</comment>
<dbReference type="SMART" id="SM00879">
    <property type="entry name" value="Brix"/>
    <property type="match status" value="1"/>
</dbReference>
<dbReference type="InterPro" id="IPR044281">
    <property type="entry name" value="IMP4/RPF1"/>
</dbReference>
<dbReference type="GO" id="GO:0042134">
    <property type="term" value="F:rRNA primary transcript binding"/>
    <property type="evidence" value="ECO:0007669"/>
    <property type="project" value="InterPro"/>
</dbReference>
<dbReference type="SUPFAM" id="SSF52954">
    <property type="entry name" value="Class II aaRS ABD-related"/>
    <property type="match status" value="1"/>
</dbReference>
<gene>
    <name evidence="2" type="ORF">A3Q56_02317</name>
</gene>
<reference evidence="2 3" key="1">
    <citation type="submission" date="2016-04" db="EMBL/GenBank/DDBJ databases">
        <title>The genome of Intoshia linei affirms orthonectids as highly simplified spiralians.</title>
        <authorList>
            <person name="Mikhailov K.V."/>
            <person name="Slusarev G.S."/>
            <person name="Nikitin M.A."/>
            <person name="Logacheva M.D."/>
            <person name="Penin A."/>
            <person name="Aleoshin V."/>
            <person name="Panchin Y.V."/>
        </authorList>
    </citation>
    <scope>NUCLEOTIDE SEQUENCE [LARGE SCALE GENOMIC DNA]</scope>
    <source>
        <strain evidence="2">Intl2013</strain>
        <tissue evidence="2">Whole animal</tissue>
    </source>
</reference>
<keyword evidence="3" id="KW-1185">Reference proteome</keyword>
<dbReference type="Gene3D" id="3.40.50.10480">
    <property type="entry name" value="Probable brix-domain ribosomal biogenesis protein"/>
    <property type="match status" value="1"/>
</dbReference>
<sequence>MVRVRKKVKKEEKKEKGITKTIESCREENEDVPMGDEEDLIEQEIENNKIGNILSKSSKIMLTTTIGPSKKLKRFCVDLSKVFPNTKFINRRKFTMKVMIKAAIKNDFTSIMLIADNGLPDCLTIIQLPHGPTICFKLSNVITRYENKKNGELSNHYPELILNNFSTKVGQTIGKTFSLLFPPKPDFDGRRVITFHTQRDYIFFRHHRYVLSLFCSVSLKFKIL</sequence>
<dbReference type="EMBL" id="LWCA01000209">
    <property type="protein sequence ID" value="OAF69935.1"/>
    <property type="molecule type" value="Genomic_DNA"/>
</dbReference>
<dbReference type="InterPro" id="IPR007109">
    <property type="entry name" value="Brix"/>
</dbReference>
<dbReference type="GO" id="GO:0000460">
    <property type="term" value="P:maturation of 5.8S rRNA"/>
    <property type="evidence" value="ECO:0007669"/>
    <property type="project" value="TreeGrafter"/>
</dbReference>
<dbReference type="GO" id="GO:0005730">
    <property type="term" value="C:nucleolus"/>
    <property type="evidence" value="ECO:0007669"/>
    <property type="project" value="TreeGrafter"/>
</dbReference>
<name>A0A177B6R6_9BILA</name>
<dbReference type="AlphaFoldDB" id="A0A177B6R6"/>
<proteinExistence type="predicted"/>
<dbReference type="GO" id="GO:0030687">
    <property type="term" value="C:preribosome, large subunit precursor"/>
    <property type="evidence" value="ECO:0007669"/>
    <property type="project" value="TreeGrafter"/>
</dbReference>
<dbReference type="PANTHER" id="PTHR22734:SF3">
    <property type="entry name" value="RIBOSOME PRODUCTION FACTOR 1"/>
    <property type="match status" value="1"/>
</dbReference>
<evidence type="ECO:0000313" key="3">
    <source>
        <dbReference type="Proteomes" id="UP000078046"/>
    </source>
</evidence>
<accession>A0A177B6R6</accession>
<dbReference type="PANTHER" id="PTHR22734">
    <property type="entry name" value="U3 SMALL NUCLEOLAR RIBONUCLEOPROTEIN PROTEIN IMP4"/>
    <property type="match status" value="1"/>
</dbReference>
<feature type="domain" description="Brix" evidence="1">
    <location>
        <begin position="58"/>
        <end position="224"/>
    </location>
</feature>
<evidence type="ECO:0000259" key="1">
    <source>
        <dbReference type="PROSITE" id="PS50833"/>
    </source>
</evidence>
<dbReference type="OrthoDB" id="10253204at2759"/>
<dbReference type="Proteomes" id="UP000078046">
    <property type="component" value="Unassembled WGS sequence"/>
</dbReference>
<organism evidence="2 3">
    <name type="scientific">Intoshia linei</name>
    <dbReference type="NCBI Taxonomy" id="1819745"/>
    <lineage>
        <taxon>Eukaryota</taxon>
        <taxon>Metazoa</taxon>
        <taxon>Spiralia</taxon>
        <taxon>Lophotrochozoa</taxon>
        <taxon>Mesozoa</taxon>
        <taxon>Orthonectida</taxon>
        <taxon>Rhopaluridae</taxon>
        <taxon>Intoshia</taxon>
    </lineage>
</organism>
<protein>
    <submittedName>
        <fullName evidence="2">Ribosome production factor 1</fullName>
    </submittedName>
</protein>
<dbReference type="GO" id="GO:0000470">
    <property type="term" value="P:maturation of LSU-rRNA"/>
    <property type="evidence" value="ECO:0007669"/>
    <property type="project" value="TreeGrafter"/>
</dbReference>
<evidence type="ECO:0000313" key="2">
    <source>
        <dbReference type="EMBL" id="OAF69935.1"/>
    </source>
</evidence>